<keyword evidence="3" id="KW-1185">Reference proteome</keyword>
<dbReference type="OrthoDB" id="3981301at2759"/>
<feature type="region of interest" description="Disordered" evidence="1">
    <location>
        <begin position="133"/>
        <end position="233"/>
    </location>
</feature>
<feature type="compositionally biased region" description="Polar residues" evidence="1">
    <location>
        <begin position="213"/>
        <end position="233"/>
    </location>
</feature>
<gene>
    <name evidence="2" type="ORF">HG535_0A00330</name>
</gene>
<feature type="compositionally biased region" description="Basic and acidic residues" evidence="1">
    <location>
        <begin position="440"/>
        <end position="449"/>
    </location>
</feature>
<dbReference type="EMBL" id="CP058604">
    <property type="protein sequence ID" value="QLG70093.1"/>
    <property type="molecule type" value="Genomic_DNA"/>
</dbReference>
<evidence type="ECO:0000313" key="2">
    <source>
        <dbReference type="EMBL" id="QLG70093.1"/>
    </source>
</evidence>
<proteinExistence type="predicted"/>
<reference evidence="2 3" key="1">
    <citation type="submission" date="2020-07" db="EMBL/GenBank/DDBJ databases">
        <title>The yeast mating-type switching endonuclease HO is a domesticated member of an unorthodox homing genetic element family.</title>
        <authorList>
            <person name="Coughlan A.Y."/>
            <person name="Lombardi L."/>
            <person name="Braun-Galleani S."/>
            <person name="Martos A.R."/>
            <person name="Galeote V."/>
            <person name="Bigey F."/>
            <person name="Dequin S."/>
            <person name="Byrne K.P."/>
            <person name="Wolfe K.H."/>
        </authorList>
    </citation>
    <scope>NUCLEOTIDE SEQUENCE [LARGE SCALE GENOMIC DNA]</scope>
    <source>
        <strain evidence="2 3">NRRL Y-6702</strain>
    </source>
</reference>
<dbReference type="Proteomes" id="UP000509704">
    <property type="component" value="Chromosome 1"/>
</dbReference>
<evidence type="ECO:0008006" key="4">
    <source>
        <dbReference type="Google" id="ProtNLM"/>
    </source>
</evidence>
<organism evidence="2 3">
    <name type="scientific">Zygotorulaspora mrakii</name>
    <name type="common">Zygosaccharomyces mrakii</name>
    <dbReference type="NCBI Taxonomy" id="42260"/>
    <lineage>
        <taxon>Eukaryota</taxon>
        <taxon>Fungi</taxon>
        <taxon>Dikarya</taxon>
        <taxon>Ascomycota</taxon>
        <taxon>Saccharomycotina</taxon>
        <taxon>Saccharomycetes</taxon>
        <taxon>Saccharomycetales</taxon>
        <taxon>Saccharomycetaceae</taxon>
        <taxon>Zygotorulaspora</taxon>
    </lineage>
</organism>
<evidence type="ECO:0000313" key="3">
    <source>
        <dbReference type="Proteomes" id="UP000509704"/>
    </source>
</evidence>
<feature type="region of interest" description="Disordered" evidence="1">
    <location>
        <begin position="427"/>
        <end position="454"/>
    </location>
</feature>
<dbReference type="RefSeq" id="XP_037141821.1">
    <property type="nucleotide sequence ID" value="XM_037285926.1"/>
</dbReference>
<accession>A0A7H9AVB9</accession>
<dbReference type="AlphaFoldDB" id="A0A7H9AVB9"/>
<name>A0A7H9AVB9_ZYGMR</name>
<feature type="compositionally biased region" description="Polar residues" evidence="1">
    <location>
        <begin position="474"/>
        <end position="484"/>
    </location>
</feature>
<protein>
    <recommendedName>
        <fullName evidence="4">Laminarase-resistance protein LRE1</fullName>
    </recommendedName>
</protein>
<evidence type="ECO:0000256" key="1">
    <source>
        <dbReference type="SAM" id="MobiDB-lite"/>
    </source>
</evidence>
<feature type="region of interest" description="Disordered" evidence="1">
    <location>
        <begin position="467"/>
        <end position="496"/>
    </location>
</feature>
<feature type="compositionally biased region" description="Low complexity" evidence="1">
    <location>
        <begin position="172"/>
        <end position="182"/>
    </location>
</feature>
<dbReference type="KEGG" id="zmk:HG535_0A00330"/>
<sequence length="524" mass="58060">MTDTQHLLVADALPIENSTTPSKKGHRHKRSFAISGDFDFLKQPGTVPPMICSSPGSATTNSYTHNIQTGQRQEDNYSCPSEAMPRSPFKLSNQASNLSPRFFISEEPKFSSPFRGVPDAIINLDDALKAKPRSFKNHKRSESAPPDLAILLNSKNSTSGTVMIEEEDDESPTNSDSSGSSNTEKDTVFPSLISPLRPQSPTPNPHNYDMNGSPVQSKNTGYTSNSSKVNTLKINGQKQRYHYYTKKLSINAISNVEPQSLKEKGSFGSLSSGVNRTPLSTACTPLMQISTPSTPVSLNNNNAIFNAYKYEGFEKGPISPVRVHRSSVYNNRNMTQQNHNNNSKKNTNATFKYESISYDIPQEPNKCDSVSSRDDKTLMKKDIIFQDDGDVTGSIKQDDAKLELSPYEEQRNENVLSKEILFGEPGDAVDLSTLPSSRRSSNENREPLSKQEMAPIMQVTSFVKESRSRGFEASQDSRSVSDSILLTGGRPHRHKKTVKSKLNNFFANFFSKSSNESNLSEKKP</sequence>
<dbReference type="GeneID" id="59233729"/>